<dbReference type="PROSITE" id="PS51225">
    <property type="entry name" value="MARVEL"/>
    <property type="match status" value="1"/>
</dbReference>
<evidence type="ECO:0000256" key="4">
    <source>
        <dbReference type="ARBA" id="ARBA00023136"/>
    </source>
</evidence>
<dbReference type="AlphaFoldDB" id="A0AAN9V9Q7"/>
<dbReference type="PANTHER" id="PTHR22776:SF97">
    <property type="entry name" value="RE01453P"/>
    <property type="match status" value="1"/>
</dbReference>
<evidence type="ECO:0000313" key="9">
    <source>
        <dbReference type="Proteomes" id="UP001378592"/>
    </source>
</evidence>
<feature type="transmembrane region" description="Helical" evidence="6">
    <location>
        <begin position="39"/>
        <end position="59"/>
    </location>
</feature>
<dbReference type="EMBL" id="JAZDUA010000488">
    <property type="protein sequence ID" value="KAK7791926.1"/>
    <property type="molecule type" value="Genomic_DNA"/>
</dbReference>
<feature type="transmembrane region" description="Helical" evidence="6">
    <location>
        <begin position="107"/>
        <end position="124"/>
    </location>
</feature>
<dbReference type="Proteomes" id="UP001378592">
    <property type="component" value="Unassembled WGS sequence"/>
</dbReference>
<accession>A0AAN9V9Q7</accession>
<evidence type="ECO:0000256" key="6">
    <source>
        <dbReference type="SAM" id="Phobius"/>
    </source>
</evidence>
<organism evidence="8 9">
    <name type="scientific">Gryllus longicercus</name>
    <dbReference type="NCBI Taxonomy" id="2509291"/>
    <lineage>
        <taxon>Eukaryota</taxon>
        <taxon>Metazoa</taxon>
        <taxon>Ecdysozoa</taxon>
        <taxon>Arthropoda</taxon>
        <taxon>Hexapoda</taxon>
        <taxon>Insecta</taxon>
        <taxon>Pterygota</taxon>
        <taxon>Neoptera</taxon>
        <taxon>Polyneoptera</taxon>
        <taxon>Orthoptera</taxon>
        <taxon>Ensifera</taxon>
        <taxon>Gryllidea</taxon>
        <taxon>Grylloidea</taxon>
        <taxon>Gryllidae</taxon>
        <taxon>Gryllinae</taxon>
        <taxon>Gryllus</taxon>
    </lineage>
</organism>
<feature type="domain" description="MARVEL" evidence="7">
    <location>
        <begin position="32"/>
        <end position="161"/>
    </location>
</feature>
<keyword evidence="9" id="KW-1185">Reference proteome</keyword>
<comment type="caution">
    <text evidence="8">The sequence shown here is derived from an EMBL/GenBank/DDBJ whole genome shotgun (WGS) entry which is preliminary data.</text>
</comment>
<dbReference type="Pfam" id="PF01284">
    <property type="entry name" value="MARVEL"/>
    <property type="match status" value="1"/>
</dbReference>
<dbReference type="InterPro" id="IPR050578">
    <property type="entry name" value="MARVEL-CKLF_proteins"/>
</dbReference>
<feature type="transmembrane region" description="Helical" evidence="6">
    <location>
        <begin position="65"/>
        <end position="86"/>
    </location>
</feature>
<comment type="subcellular location">
    <subcellularLocation>
        <location evidence="1">Membrane</location>
        <topology evidence="1">Multi-pass membrane protein</topology>
    </subcellularLocation>
</comment>
<dbReference type="PANTHER" id="PTHR22776">
    <property type="entry name" value="MARVEL-CONTAINING POTENTIAL LIPID RAFT-ASSOCIATED PROTEIN"/>
    <property type="match status" value="1"/>
</dbReference>
<feature type="transmembrane region" description="Helical" evidence="6">
    <location>
        <begin position="136"/>
        <end position="157"/>
    </location>
</feature>
<keyword evidence="4 5" id="KW-0472">Membrane</keyword>
<evidence type="ECO:0000256" key="3">
    <source>
        <dbReference type="ARBA" id="ARBA00022989"/>
    </source>
</evidence>
<protein>
    <recommendedName>
        <fullName evidence="7">MARVEL domain-containing protein</fullName>
    </recommendedName>
</protein>
<evidence type="ECO:0000256" key="2">
    <source>
        <dbReference type="ARBA" id="ARBA00022692"/>
    </source>
</evidence>
<reference evidence="8 9" key="1">
    <citation type="submission" date="2024-03" db="EMBL/GenBank/DDBJ databases">
        <title>The genome assembly and annotation of the cricket Gryllus longicercus Weissman &amp; Gray.</title>
        <authorList>
            <person name="Szrajer S."/>
            <person name="Gray D."/>
            <person name="Ylla G."/>
        </authorList>
    </citation>
    <scope>NUCLEOTIDE SEQUENCE [LARGE SCALE GENOMIC DNA]</scope>
    <source>
        <strain evidence="8">DAG 2021-001</strain>
        <tissue evidence="8">Whole body minus gut</tissue>
    </source>
</reference>
<dbReference type="GO" id="GO:0016020">
    <property type="term" value="C:membrane"/>
    <property type="evidence" value="ECO:0007669"/>
    <property type="project" value="UniProtKB-SubCell"/>
</dbReference>
<sequence>MMSAAESQPPPQTAAKTEIGAQASFPKINIEHFRTLPGIVKLVQLAFGIICMACASPAYLQGTHWFLFVATVSFITTLLWVFVYLLSVREELNLPINWVLSELMNTGVDTVLYFIACIVQLAVWGEVSHPYRAANITAGVFGILNTVAYGLGTYFLFVQWKSSRTPTN</sequence>
<evidence type="ECO:0000313" key="8">
    <source>
        <dbReference type="EMBL" id="KAK7791926.1"/>
    </source>
</evidence>
<proteinExistence type="predicted"/>
<keyword evidence="3 6" id="KW-1133">Transmembrane helix</keyword>
<gene>
    <name evidence="8" type="ORF">R5R35_005437</name>
</gene>
<evidence type="ECO:0000256" key="5">
    <source>
        <dbReference type="PROSITE-ProRule" id="PRU00581"/>
    </source>
</evidence>
<evidence type="ECO:0000259" key="7">
    <source>
        <dbReference type="PROSITE" id="PS51225"/>
    </source>
</evidence>
<evidence type="ECO:0000256" key="1">
    <source>
        <dbReference type="ARBA" id="ARBA00004141"/>
    </source>
</evidence>
<dbReference type="InterPro" id="IPR008253">
    <property type="entry name" value="Marvel"/>
</dbReference>
<keyword evidence="2 5" id="KW-0812">Transmembrane</keyword>
<name>A0AAN9V9Q7_9ORTH</name>